<dbReference type="SUPFAM" id="SSF50939">
    <property type="entry name" value="Sialidases"/>
    <property type="match status" value="2"/>
</dbReference>
<dbReference type="InterPro" id="IPR036278">
    <property type="entry name" value="Sialidase_sf"/>
</dbReference>
<reference evidence="1 2" key="1">
    <citation type="submission" date="2019-03" db="EMBL/GenBank/DDBJ databases">
        <title>Genomic Encyclopedia of Type Strains, Phase III (KMG-III): the genomes of soil and plant-associated and newly described type strains.</title>
        <authorList>
            <person name="Whitman W."/>
        </authorList>
    </citation>
    <scope>NUCLEOTIDE SEQUENCE [LARGE SCALE GENOMIC DNA]</scope>
    <source>
        <strain evidence="1 2">VKM Ac-2527</strain>
    </source>
</reference>
<comment type="caution">
    <text evidence="1">The sequence shown here is derived from an EMBL/GenBank/DDBJ whole genome shotgun (WGS) entry which is preliminary data.</text>
</comment>
<gene>
    <name evidence="1" type="ORF">EV643_102273</name>
</gene>
<sequence length="682" mass="71856">MFIRMSTQSNSFRALLLRMRKNLETLNAHVNTVTTRTRHELLTAEAAGRSVRRVPRGWSGSRGGVVKRFVVAGVLGAGLVIPLLSVPADAAPGDVAVSDRTYVRYDGGTDPVLAACSTNNRQQNEPTATVAAHNPALMTSGANDYCTVPNIGGNWAGFYYSADGGTSWTNSLLPGYPGDASPGGTASPLQRIGVNNAGDPVQAWDNDGNLYYAGIAFNRARPALGSIWVARYGWPAGASPAYQFTTLVERGTPSPIFLGLFHDKIQLEVDRGADSAHAGNVYVCWARFTASGPNNGVFLARSSDGGRSFRSQKVSDSVHGSQFCDIAVTRDGDVYVAWRQFEFNPDQGQMQGNAAVWVKSTNGGKSFTKPSVATGFVGWDPGDQTVSPAAYGQAKYDACLVGDGTLGTCASPEPRAFARDCGDGPLACQSGYVFHRANSQVRITADPTAAGNPDQVFLAYDGSVPGTETSTGTTYGTIAEGIGSQSSVYALNTTTGGATWSTPTRIDSQERGHQYFPDIVAEAGQLHAVWQDSRNDAAAGPGGRDFRSVPVGNIAVAANPPGAVAAAPGLGAFYATSLNGGASWTVSEVSTVRTMPQYEQFGDRDVPFFGDYNYIAASGSTVFMAWTDHRDVVPGNDPRYPVDGTDGFDVLQCRVANPDGTFGPDTCPSAGGLDQNIYGAVR</sequence>
<evidence type="ECO:0008006" key="3">
    <source>
        <dbReference type="Google" id="ProtNLM"/>
    </source>
</evidence>
<accession>A0A4R6KLL4</accession>
<organism evidence="1 2">
    <name type="scientific">Kribbella caucasensis</name>
    <dbReference type="NCBI Taxonomy" id="2512215"/>
    <lineage>
        <taxon>Bacteria</taxon>
        <taxon>Bacillati</taxon>
        <taxon>Actinomycetota</taxon>
        <taxon>Actinomycetes</taxon>
        <taxon>Propionibacteriales</taxon>
        <taxon>Kribbellaceae</taxon>
        <taxon>Kribbella</taxon>
    </lineage>
</organism>
<dbReference type="EMBL" id="SNWQ01000002">
    <property type="protein sequence ID" value="TDO52434.1"/>
    <property type="molecule type" value="Genomic_DNA"/>
</dbReference>
<evidence type="ECO:0000313" key="2">
    <source>
        <dbReference type="Proteomes" id="UP000295388"/>
    </source>
</evidence>
<dbReference type="CDD" id="cd15482">
    <property type="entry name" value="Sialidase_non-viral"/>
    <property type="match status" value="1"/>
</dbReference>
<dbReference type="AlphaFoldDB" id="A0A4R6KLL4"/>
<keyword evidence="2" id="KW-1185">Reference proteome</keyword>
<evidence type="ECO:0000313" key="1">
    <source>
        <dbReference type="EMBL" id="TDO52434.1"/>
    </source>
</evidence>
<dbReference type="Proteomes" id="UP000295388">
    <property type="component" value="Unassembled WGS sequence"/>
</dbReference>
<proteinExistence type="predicted"/>
<protein>
    <recommendedName>
        <fullName evidence="3">BNR repeat protein</fullName>
    </recommendedName>
</protein>
<dbReference type="Gene3D" id="2.120.10.10">
    <property type="match status" value="1"/>
</dbReference>
<name>A0A4R6KLL4_9ACTN</name>